<evidence type="ECO:0000256" key="1">
    <source>
        <dbReference type="SAM" id="MobiDB-lite"/>
    </source>
</evidence>
<evidence type="ECO:0000313" key="2">
    <source>
        <dbReference type="EMBL" id="CAL0322978.1"/>
    </source>
</evidence>
<name>A0AAV1XQ25_LUPLU</name>
<dbReference type="Proteomes" id="UP001497480">
    <property type="component" value="Unassembled WGS sequence"/>
</dbReference>
<organism evidence="2 3">
    <name type="scientific">Lupinus luteus</name>
    <name type="common">European yellow lupine</name>
    <dbReference type="NCBI Taxonomy" id="3873"/>
    <lineage>
        <taxon>Eukaryota</taxon>
        <taxon>Viridiplantae</taxon>
        <taxon>Streptophyta</taxon>
        <taxon>Embryophyta</taxon>
        <taxon>Tracheophyta</taxon>
        <taxon>Spermatophyta</taxon>
        <taxon>Magnoliopsida</taxon>
        <taxon>eudicotyledons</taxon>
        <taxon>Gunneridae</taxon>
        <taxon>Pentapetalae</taxon>
        <taxon>rosids</taxon>
        <taxon>fabids</taxon>
        <taxon>Fabales</taxon>
        <taxon>Fabaceae</taxon>
        <taxon>Papilionoideae</taxon>
        <taxon>50 kb inversion clade</taxon>
        <taxon>genistoids sensu lato</taxon>
        <taxon>core genistoids</taxon>
        <taxon>Genisteae</taxon>
        <taxon>Lupinus</taxon>
    </lineage>
</organism>
<comment type="caution">
    <text evidence="2">The sequence shown here is derived from an EMBL/GenBank/DDBJ whole genome shotgun (WGS) entry which is preliminary data.</text>
</comment>
<accession>A0AAV1XQ25</accession>
<sequence length="211" mass="23901">MKSELEDSSMRHHLICHGQPPPPPSVARKKARRVNPTTMMRVTKEPLQSKSLDKASLLCELASRQTRLSNVSIESRDPVNELNSQRNQNLYEIDFVSLSDGEEVYREWRFFGKGYSLVRRRDDSYSKAAYAKRLVLPIEGRRHPPGLTEEKNAACFFGDLLLGYKTAGNESIPSSVTAVTDSSIEANPFVHHLAPSPLDLFPYSRAFNLYF</sequence>
<keyword evidence="3" id="KW-1185">Reference proteome</keyword>
<feature type="region of interest" description="Disordered" evidence="1">
    <location>
        <begin position="1"/>
        <end position="29"/>
    </location>
</feature>
<protein>
    <submittedName>
        <fullName evidence="2">Uncharacterized protein</fullName>
    </submittedName>
</protein>
<reference evidence="2 3" key="1">
    <citation type="submission" date="2024-03" db="EMBL/GenBank/DDBJ databases">
        <authorList>
            <person name="Martinez-Hernandez J."/>
        </authorList>
    </citation>
    <scope>NUCLEOTIDE SEQUENCE [LARGE SCALE GENOMIC DNA]</scope>
</reference>
<feature type="compositionally biased region" description="Basic and acidic residues" evidence="1">
    <location>
        <begin position="1"/>
        <end position="10"/>
    </location>
</feature>
<dbReference type="EMBL" id="CAXHTB010000016">
    <property type="protein sequence ID" value="CAL0322978.1"/>
    <property type="molecule type" value="Genomic_DNA"/>
</dbReference>
<dbReference type="AlphaFoldDB" id="A0AAV1XQ25"/>
<evidence type="ECO:0000313" key="3">
    <source>
        <dbReference type="Proteomes" id="UP001497480"/>
    </source>
</evidence>
<proteinExistence type="predicted"/>
<gene>
    <name evidence="2" type="ORF">LLUT_LOCUS24038</name>
</gene>